<evidence type="ECO:0000256" key="6">
    <source>
        <dbReference type="ARBA" id="ARBA00024347"/>
    </source>
</evidence>
<dbReference type="GO" id="GO:0010629">
    <property type="term" value="P:negative regulation of gene expression"/>
    <property type="evidence" value="ECO:0007669"/>
    <property type="project" value="TreeGrafter"/>
</dbReference>
<dbReference type="InterPro" id="IPR057044">
    <property type="entry name" value="PARP14_KH_1"/>
</dbReference>
<name>Q4RG95_TETNG</name>
<dbReference type="InterPro" id="IPR057049">
    <property type="entry name" value="PARP14_KH_8"/>
</dbReference>
<dbReference type="InterPro" id="IPR057046">
    <property type="entry name" value="PARP14_KH_4"/>
</dbReference>
<dbReference type="PANTHER" id="PTHR14453:SF106">
    <property type="entry name" value="POLY [ADP-RIBOSE] POLYMERASE"/>
    <property type="match status" value="1"/>
</dbReference>
<dbReference type="GO" id="GO:0003950">
    <property type="term" value="F:NAD+ poly-ADP-ribosyltransferase activity"/>
    <property type="evidence" value="ECO:0007669"/>
    <property type="project" value="InterPro"/>
</dbReference>
<dbReference type="Gene3D" id="3.40.220.10">
    <property type="entry name" value="Leucine Aminopeptidase, subunit E, domain 1"/>
    <property type="match status" value="3"/>
</dbReference>
<feature type="region of interest" description="Disordered" evidence="7">
    <location>
        <begin position="682"/>
        <end position="722"/>
    </location>
</feature>
<dbReference type="Pfam" id="PF23248">
    <property type="entry name" value="KH_PARP14_2"/>
    <property type="match status" value="1"/>
</dbReference>
<dbReference type="GO" id="GO:0070212">
    <property type="term" value="P:protein poly-ADP-ribosylation"/>
    <property type="evidence" value="ECO:0007669"/>
    <property type="project" value="TreeGrafter"/>
</dbReference>
<organism evidence="10">
    <name type="scientific">Tetraodon nigroviridis</name>
    <name type="common">Spotted green pufferfish</name>
    <name type="synonym">Chelonodon nigroviridis</name>
    <dbReference type="NCBI Taxonomy" id="99883"/>
    <lineage>
        <taxon>Eukaryota</taxon>
        <taxon>Metazoa</taxon>
        <taxon>Chordata</taxon>
        <taxon>Craniata</taxon>
        <taxon>Vertebrata</taxon>
        <taxon>Euteleostomi</taxon>
        <taxon>Actinopterygii</taxon>
        <taxon>Neopterygii</taxon>
        <taxon>Teleostei</taxon>
        <taxon>Neoteleostei</taxon>
        <taxon>Acanthomorphata</taxon>
        <taxon>Eupercaria</taxon>
        <taxon>Tetraodontiformes</taxon>
        <taxon>Tetradontoidea</taxon>
        <taxon>Tetraodontidae</taxon>
        <taxon>Tetraodon</taxon>
    </lineage>
</organism>
<evidence type="ECO:0000256" key="7">
    <source>
        <dbReference type="SAM" id="MobiDB-lite"/>
    </source>
</evidence>
<dbReference type="SMART" id="SM00506">
    <property type="entry name" value="A1pp"/>
    <property type="match status" value="3"/>
</dbReference>
<keyword evidence="2" id="KW-0328">Glycosyltransferase</keyword>
<dbReference type="SUPFAM" id="SSF56399">
    <property type="entry name" value="ADP-ribosylation"/>
    <property type="match status" value="1"/>
</dbReference>
<dbReference type="InterPro" id="IPR002589">
    <property type="entry name" value="Macro_dom"/>
</dbReference>
<feature type="domain" description="Macro" evidence="9">
    <location>
        <begin position="721"/>
        <end position="889"/>
    </location>
</feature>
<evidence type="ECO:0000256" key="3">
    <source>
        <dbReference type="ARBA" id="ARBA00022679"/>
    </source>
</evidence>
<dbReference type="PROSITE" id="PS51154">
    <property type="entry name" value="MACRO"/>
    <property type="match status" value="3"/>
</dbReference>
<gene>
    <name evidence="10" type="ORF">GSTENG00034907001</name>
</gene>
<dbReference type="GO" id="GO:0003714">
    <property type="term" value="F:transcription corepressor activity"/>
    <property type="evidence" value="ECO:0007669"/>
    <property type="project" value="TreeGrafter"/>
</dbReference>
<dbReference type="Pfam" id="PF01661">
    <property type="entry name" value="Macro"/>
    <property type="match status" value="3"/>
</dbReference>
<dbReference type="InterPro" id="IPR012317">
    <property type="entry name" value="Poly(ADP-ribose)pol_cat_dom"/>
</dbReference>
<proteinExistence type="inferred from homology"/>
<feature type="compositionally biased region" description="Basic and acidic residues" evidence="7">
    <location>
        <begin position="706"/>
        <end position="715"/>
    </location>
</feature>
<dbReference type="GO" id="GO:0005737">
    <property type="term" value="C:cytoplasm"/>
    <property type="evidence" value="ECO:0007669"/>
    <property type="project" value="TreeGrafter"/>
</dbReference>
<accession>Q4RG95</accession>
<protein>
    <submittedName>
        <fullName evidence="10">(spotted green pufferfish) hypothetical protein</fullName>
    </submittedName>
</protein>
<dbReference type="GO" id="GO:1990404">
    <property type="term" value="F:NAD+-protein mono-ADP-ribosyltransferase activity"/>
    <property type="evidence" value="ECO:0007669"/>
    <property type="project" value="TreeGrafter"/>
</dbReference>
<sequence>MSLKVYPYYESLRCPLYGKDRPAWKMPEPVTEAVEHTLCQFLRSKNLWKTLEDQMEQHFCSLSVEEPVVKLSPLPRFLKQPGLTAERVEGWRSAALRAFRQLLSQYGTFQYPMSTEAWNQAERDVRSAASQDVLVLMDAASQRLLVVGKAEHVKRIEHRVAATAATAMKKIQQKRDEVTEPMELAPTMFHILEQQGLQKAARDISPDLKLSYDNTRRSLTLRGIPADVFKAKSWLLERRFGLSRKQVDLPPAVLDFLRTVDSEDISEELFTSKGTGATYSLATDGILLLGQSDSELAGAEQKMRATFTQQTFHVEDPGVLHLPAWSSLKQGLLRDSNSPKTTVAILDQGDQVTVVGYLETLKEVSRTLQPFIVDNCRVEEVVRVRACALQFVVKKKQEELRGIEMASGAKVQLDEEGLSFSIAGARFQVLKAKSLLQDLLDALTTDQLVVNKPGAKKYFQANESLFLSSIINDLNCVALLSTHPQSSASCLCRVSAPSGVQLSVSQADLCALQVDAVVNPANENLQHTGGLALALLEAAGPELQNTSNLYVAVNGALCAGQVIATDACRLPCKHVIHAVGPRFSDHSREESVLLLRRVVTQSLREAERLGCTSVAVPAISSGVFGFPLSLCADTIAQAVWEHCGAAGGRGALREVQLVANTEQTAGALATAVQTVSASLGQAAASGGQSHSPRSAEKGGLKKGRSPRGEGHHGDLAEPEGCGLMEGTTAEGLRVVLCKGNIEDQRSCVIVNTISETMNLDQGAVSRALLRAAGKGLQAAVLKEARLARLDQLDPGSLLVTDGFKLRCQKVFHAVCPQWSASYQAEKTLTSIISRCLKEAERLKMRSLSFPAIGTGLLSFPKDLVARVLLEEVRTFSRKKTPQHLLKVFVVVHPSDSGTERVITDVCVCVCVCACVPASTFSQVVSTSLGAYQMQMGPLTFEVLSGDITRETCDVIINSSNRDFTLKSGVSKAILDGAGWAVQVECAQQARAQGHPPGHMIVTSAGRLPSKAIVHVSISNNPADIKSTVYAALKLCEEKTFRSAAFPALGTGVGGVPPAAVADAMVGAVADFAKKQPKSIHLAKIVIFQPEMLTHFHNSMMKMQGEAARSKGFMSTIKDAVTSLFGYGEEKEPRKTLVLQKEEFEPAVFQLCGQNKKDVDLAKQRIVALIQKEQVTRIIKDELVCHLTQADMADLESLQQQLTISIQLKEGLDEEEPSICLEGLTRDVFLAEPAIRSLLLRVQQRRTQKHKAVQMSECVEWQYQDPSGQMVAFDAQSNLLLEEALVAHEPVKLKINGETYQANPAFKMAFSSKREEVELLRVDKKAVLPPYWTDMGESLFQLVCLDSSSGDYKDVEQKMTSRGLRLNILKIERVQNVTLWQTYQVLKGSMEKKNGHTNNEKQLFHGTKAAVTDFINKYGFNRGYAGMHGNQTQR</sequence>
<keyword evidence="3" id="KW-0808">Transferase</keyword>
<dbReference type="Gene3D" id="3.90.228.10">
    <property type="match status" value="1"/>
</dbReference>
<dbReference type="Pfam" id="PF23254">
    <property type="entry name" value="KH_PARP14_8"/>
    <property type="match status" value="1"/>
</dbReference>
<dbReference type="Pfam" id="PF23084">
    <property type="entry name" value="KH_PARP14_1"/>
    <property type="match status" value="1"/>
</dbReference>
<dbReference type="OrthoDB" id="6133115at2759"/>
<feature type="domain" description="Macro" evidence="9">
    <location>
        <begin position="927"/>
        <end position="1103"/>
    </location>
</feature>
<dbReference type="GO" id="GO:0005634">
    <property type="term" value="C:nucleus"/>
    <property type="evidence" value="ECO:0007669"/>
    <property type="project" value="UniProtKB-SubCell"/>
</dbReference>
<keyword evidence="5" id="KW-0539">Nucleus</keyword>
<evidence type="ECO:0000256" key="4">
    <source>
        <dbReference type="ARBA" id="ARBA00023027"/>
    </source>
</evidence>
<evidence type="ECO:0000313" key="10">
    <source>
        <dbReference type="EMBL" id="CAG12587.1"/>
    </source>
</evidence>
<comment type="caution">
    <text evidence="10">The sequence shown here is derived from an EMBL/GenBank/DDBJ whole genome shotgun (WGS) entry which is preliminary data.</text>
</comment>
<dbReference type="SUPFAM" id="SSF52949">
    <property type="entry name" value="Macro domain-like"/>
    <property type="match status" value="3"/>
</dbReference>
<dbReference type="KEGG" id="tng:GSTEN00034907G001"/>
<dbReference type="InterPro" id="IPR057045">
    <property type="entry name" value="PARP14_KH_3"/>
</dbReference>
<reference evidence="10" key="1">
    <citation type="journal article" date="2004" name="Nature">
        <title>Genome duplication in the teleost fish Tetraodon nigroviridis reveals the early vertebrate proto-karyotype.</title>
        <authorList>
            <person name="Jaillon O."/>
            <person name="Aury J.-M."/>
            <person name="Brunet F."/>
            <person name="Petit J.-L."/>
            <person name="Stange-Thomann N."/>
            <person name="Mauceli E."/>
            <person name="Bouneau L."/>
            <person name="Fischer C."/>
            <person name="Ozouf-Costaz C."/>
            <person name="Bernot A."/>
            <person name="Nicaud S."/>
            <person name="Jaffe D."/>
            <person name="Fisher S."/>
            <person name="Lutfalla G."/>
            <person name="Dossat C."/>
            <person name="Segurens B."/>
            <person name="Dasilva C."/>
            <person name="Salanoubat M."/>
            <person name="Levy M."/>
            <person name="Boudet N."/>
            <person name="Castellano S."/>
            <person name="Anthouard V."/>
            <person name="Jubin C."/>
            <person name="Castelli V."/>
            <person name="Katinka M."/>
            <person name="Vacherie B."/>
            <person name="Biemont C."/>
            <person name="Skalli Z."/>
            <person name="Cattolico L."/>
            <person name="Poulain J."/>
            <person name="De Berardinis V."/>
            <person name="Cruaud C."/>
            <person name="Duprat S."/>
            <person name="Brottier P."/>
            <person name="Coutanceau J.-P."/>
            <person name="Gouzy J."/>
            <person name="Parra G."/>
            <person name="Lardier G."/>
            <person name="Chapple C."/>
            <person name="McKernan K.J."/>
            <person name="McEwan P."/>
            <person name="Bosak S."/>
            <person name="Kellis M."/>
            <person name="Volff J.-N."/>
            <person name="Guigo R."/>
            <person name="Zody M.C."/>
            <person name="Mesirov J."/>
            <person name="Lindblad-Toh K."/>
            <person name="Birren B."/>
            <person name="Nusbaum C."/>
            <person name="Kahn D."/>
            <person name="Robinson-Rechavi M."/>
            <person name="Laudet V."/>
            <person name="Schachter V."/>
            <person name="Quetier F."/>
            <person name="Saurin W."/>
            <person name="Scarpelli C."/>
            <person name="Wincker P."/>
            <person name="Lander E.S."/>
            <person name="Weissenbach J."/>
            <person name="Roest Crollius H."/>
        </authorList>
    </citation>
    <scope>NUCLEOTIDE SEQUENCE [LARGE SCALE GENOMIC DNA]</scope>
</reference>
<dbReference type="PROSITE" id="PS51059">
    <property type="entry name" value="PARP_CATALYTIC"/>
    <property type="match status" value="1"/>
</dbReference>
<keyword evidence="4" id="KW-0520">NAD</keyword>
<dbReference type="EMBL" id="CAAE01015104">
    <property type="protein sequence ID" value="CAG12587.1"/>
    <property type="molecule type" value="Genomic_DNA"/>
</dbReference>
<dbReference type="Pfam" id="PF23251">
    <property type="entry name" value="KH_PARP14_4"/>
    <property type="match status" value="1"/>
</dbReference>
<feature type="domain" description="PARP catalytic" evidence="8">
    <location>
        <begin position="1327"/>
        <end position="1433"/>
    </location>
</feature>
<evidence type="ECO:0000259" key="9">
    <source>
        <dbReference type="PROSITE" id="PS51154"/>
    </source>
</evidence>
<comment type="similarity">
    <text evidence="6">Belongs to the ARTD/PARP family.</text>
</comment>
<dbReference type="Pfam" id="PF23252">
    <property type="entry name" value="KH_PARP14_5"/>
    <property type="match status" value="1"/>
</dbReference>
<evidence type="ECO:0000259" key="8">
    <source>
        <dbReference type="PROSITE" id="PS51059"/>
    </source>
</evidence>
<comment type="subcellular location">
    <subcellularLocation>
        <location evidence="1">Nucleus</location>
    </subcellularLocation>
</comment>
<dbReference type="PANTHER" id="PTHR14453">
    <property type="entry name" value="PARP/ZINC FINGER CCCH TYPE DOMAIN CONTAINING PROTEIN"/>
    <property type="match status" value="1"/>
</dbReference>
<dbReference type="InterPro" id="IPR057047">
    <property type="entry name" value="PARP14_KH_5"/>
</dbReference>
<dbReference type="SUPFAM" id="SSF117839">
    <property type="entry name" value="WWE domain"/>
    <property type="match status" value="1"/>
</dbReference>
<evidence type="ECO:0000256" key="5">
    <source>
        <dbReference type="ARBA" id="ARBA00023242"/>
    </source>
</evidence>
<dbReference type="InterPro" id="IPR052056">
    <property type="entry name" value="Mono-ARTD/PARP"/>
</dbReference>
<dbReference type="InterPro" id="IPR043472">
    <property type="entry name" value="Macro_dom-like"/>
</dbReference>
<dbReference type="InterPro" id="IPR057043">
    <property type="entry name" value="PARP14_KH_2"/>
</dbReference>
<feature type="domain" description="Macro" evidence="9">
    <location>
        <begin position="489"/>
        <end position="676"/>
    </location>
</feature>
<dbReference type="CDD" id="cd02907">
    <property type="entry name" value="Macro_Af1521_BAL-like"/>
    <property type="match status" value="1"/>
</dbReference>
<reference evidence="10" key="2">
    <citation type="submission" date="2004-02" db="EMBL/GenBank/DDBJ databases">
        <authorList>
            <consortium name="Genoscope"/>
            <consortium name="Whitehead Institute Centre for Genome Research"/>
        </authorList>
    </citation>
    <scope>NUCLEOTIDE SEQUENCE</scope>
</reference>
<dbReference type="InterPro" id="IPR037197">
    <property type="entry name" value="WWE_dom_sf"/>
</dbReference>
<evidence type="ECO:0000256" key="1">
    <source>
        <dbReference type="ARBA" id="ARBA00004123"/>
    </source>
</evidence>
<dbReference type="Gene3D" id="3.30.720.50">
    <property type="match status" value="1"/>
</dbReference>
<dbReference type="Pfam" id="PF23249">
    <property type="entry name" value="KH_PARP14_3"/>
    <property type="match status" value="1"/>
</dbReference>
<evidence type="ECO:0000256" key="2">
    <source>
        <dbReference type="ARBA" id="ARBA00022676"/>
    </source>
</evidence>